<dbReference type="Proteomes" id="UP000799750">
    <property type="component" value="Unassembled WGS sequence"/>
</dbReference>
<protein>
    <submittedName>
        <fullName evidence="2">Uncharacterized protein</fullName>
    </submittedName>
</protein>
<feature type="chain" id="PRO_5025536420" evidence="1">
    <location>
        <begin position="19"/>
        <end position="357"/>
    </location>
</feature>
<evidence type="ECO:0000256" key="1">
    <source>
        <dbReference type="SAM" id="SignalP"/>
    </source>
</evidence>
<gene>
    <name evidence="2" type="ORF">BU16DRAFT_245626</name>
</gene>
<dbReference type="AlphaFoldDB" id="A0A6A6R9H5"/>
<feature type="signal peptide" evidence="1">
    <location>
        <begin position="1"/>
        <end position="18"/>
    </location>
</feature>
<dbReference type="EMBL" id="MU004183">
    <property type="protein sequence ID" value="KAF2500383.1"/>
    <property type="molecule type" value="Genomic_DNA"/>
</dbReference>
<name>A0A6A6R9H5_9PEZI</name>
<dbReference type="InterPro" id="IPR011042">
    <property type="entry name" value="6-blade_b-propeller_TolB-like"/>
</dbReference>
<dbReference type="PANTHER" id="PTHR42060:SF1">
    <property type="entry name" value="NHL REPEAT-CONTAINING PROTEIN"/>
    <property type="match status" value="1"/>
</dbReference>
<reference evidence="2" key="1">
    <citation type="journal article" date="2020" name="Stud. Mycol.">
        <title>101 Dothideomycetes genomes: a test case for predicting lifestyles and emergence of pathogens.</title>
        <authorList>
            <person name="Haridas S."/>
            <person name="Albert R."/>
            <person name="Binder M."/>
            <person name="Bloem J."/>
            <person name="Labutti K."/>
            <person name="Salamov A."/>
            <person name="Andreopoulos B."/>
            <person name="Baker S."/>
            <person name="Barry K."/>
            <person name="Bills G."/>
            <person name="Bluhm B."/>
            <person name="Cannon C."/>
            <person name="Castanera R."/>
            <person name="Culley D."/>
            <person name="Daum C."/>
            <person name="Ezra D."/>
            <person name="Gonzalez J."/>
            <person name="Henrissat B."/>
            <person name="Kuo A."/>
            <person name="Liang C."/>
            <person name="Lipzen A."/>
            <person name="Lutzoni F."/>
            <person name="Magnuson J."/>
            <person name="Mondo S."/>
            <person name="Nolan M."/>
            <person name="Ohm R."/>
            <person name="Pangilinan J."/>
            <person name="Park H.-J."/>
            <person name="Ramirez L."/>
            <person name="Alfaro M."/>
            <person name="Sun H."/>
            <person name="Tritt A."/>
            <person name="Yoshinaga Y."/>
            <person name="Zwiers L.-H."/>
            <person name="Turgeon B."/>
            <person name="Goodwin S."/>
            <person name="Spatafora J."/>
            <person name="Crous P."/>
            <person name="Grigoriev I."/>
        </authorList>
    </citation>
    <scope>NUCLEOTIDE SEQUENCE</scope>
    <source>
        <strain evidence="2">CBS 269.34</strain>
    </source>
</reference>
<keyword evidence="1" id="KW-0732">Signal</keyword>
<sequence>MKLVHALIGALYVSFAHGMPVSGSPPSLNPAINTLHQFPKGAWVENLAVRQNGALLVTRLDVPELWEIEPVFDPLNSNPLHPSGSARLIYRFPGATGLMGVATVNANASDHDRYAVTAVNFSLTTFTATPSSSSVWLVDLSSKKNEVHVEKIADIPEAGVLSDITNLDILGNMLVADSTAGCIWKLNVNTKAYSRFLCDDTMKPLPADGLPVGLNGMKVVYDGQSNTWYTYYANTAKQTLTSVAINRVSGTTNSGFNQLAANIIVDDFAVDFAGKIWAAGNPSNTVTVIGKDNKVESVIGSKNSSALAGITALAWRSRTDGPLYGTTCGGVMAPVNGTFTEGGKVVAIHVWGLAGVN</sequence>
<dbReference type="Gene3D" id="2.120.10.30">
    <property type="entry name" value="TolB, C-terminal domain"/>
    <property type="match status" value="1"/>
</dbReference>
<organism evidence="2 3">
    <name type="scientific">Lophium mytilinum</name>
    <dbReference type="NCBI Taxonomy" id="390894"/>
    <lineage>
        <taxon>Eukaryota</taxon>
        <taxon>Fungi</taxon>
        <taxon>Dikarya</taxon>
        <taxon>Ascomycota</taxon>
        <taxon>Pezizomycotina</taxon>
        <taxon>Dothideomycetes</taxon>
        <taxon>Pleosporomycetidae</taxon>
        <taxon>Mytilinidiales</taxon>
        <taxon>Mytilinidiaceae</taxon>
        <taxon>Lophium</taxon>
    </lineage>
</organism>
<accession>A0A6A6R9H5</accession>
<evidence type="ECO:0000313" key="3">
    <source>
        <dbReference type="Proteomes" id="UP000799750"/>
    </source>
</evidence>
<proteinExistence type="predicted"/>
<dbReference type="SUPFAM" id="SSF63829">
    <property type="entry name" value="Calcium-dependent phosphotriesterase"/>
    <property type="match status" value="1"/>
</dbReference>
<evidence type="ECO:0000313" key="2">
    <source>
        <dbReference type="EMBL" id="KAF2500383.1"/>
    </source>
</evidence>
<keyword evidence="3" id="KW-1185">Reference proteome</keyword>
<dbReference type="InterPro" id="IPR052998">
    <property type="entry name" value="Hetero-Diels-Alderase-like"/>
</dbReference>
<dbReference type="OrthoDB" id="9977941at2759"/>
<dbReference type="PANTHER" id="PTHR42060">
    <property type="entry name" value="NHL REPEAT-CONTAINING PROTEIN-RELATED"/>
    <property type="match status" value="1"/>
</dbReference>